<reference evidence="2" key="2">
    <citation type="submission" date="2021-09" db="EMBL/GenBank/DDBJ databases">
        <authorList>
            <person name="Gilroy R."/>
        </authorList>
    </citation>
    <scope>NUCLEOTIDE SEQUENCE</scope>
    <source>
        <strain evidence="2">CHK55-1828</strain>
    </source>
</reference>
<dbReference type="RefSeq" id="WP_276828360.1">
    <property type="nucleotide sequence ID" value="NZ_DYVX01000077.1"/>
</dbReference>
<feature type="chain" id="PRO_5037955905" evidence="1">
    <location>
        <begin position="21"/>
        <end position="476"/>
    </location>
</feature>
<dbReference type="EMBL" id="DYVX01000077">
    <property type="protein sequence ID" value="HJF92629.1"/>
    <property type="molecule type" value="Genomic_DNA"/>
</dbReference>
<name>A0A921HX53_9BACT</name>
<reference evidence="2" key="1">
    <citation type="journal article" date="2021" name="PeerJ">
        <title>Extensive microbial diversity within the chicken gut microbiome revealed by metagenomics and culture.</title>
        <authorList>
            <person name="Gilroy R."/>
            <person name="Ravi A."/>
            <person name="Getino M."/>
            <person name="Pursley I."/>
            <person name="Horton D.L."/>
            <person name="Alikhan N.F."/>
            <person name="Baker D."/>
            <person name="Gharbi K."/>
            <person name="Hall N."/>
            <person name="Watson M."/>
            <person name="Adriaenssens E.M."/>
            <person name="Foster-Nyarko E."/>
            <person name="Jarju S."/>
            <person name="Secka A."/>
            <person name="Antonio M."/>
            <person name="Oren A."/>
            <person name="Chaudhuri R.R."/>
            <person name="La Ragione R."/>
            <person name="Hildebrand F."/>
            <person name="Pallen M.J."/>
        </authorList>
    </citation>
    <scope>NUCLEOTIDE SEQUENCE</scope>
    <source>
        <strain evidence="2">CHK55-1828</strain>
    </source>
</reference>
<evidence type="ECO:0000256" key="1">
    <source>
        <dbReference type="SAM" id="SignalP"/>
    </source>
</evidence>
<dbReference type="Proteomes" id="UP000717835">
    <property type="component" value="Unassembled WGS sequence"/>
</dbReference>
<sequence>MRIGTCLLAFLLLGGGNAMAQKERKLDPFVEYGATVHTGDNTPLWQVSNLQGLASLDNSTYIRGGVFYHDQWGKWKVNGGLDLVAAAGFNSGIQQAYADFRYKWLGIFAGSKEMTAPLINSRLSSGELTWSGNSKPIPQIMIGIPEYLYLLPRLAIKGEISYGWFTDSNWMEGHTNLAAGGWYTKNIKYHHKEGFVRIGVPGGKWQLDFGMTLDTQFGGQMVTASGVTDLGNTLKDYFRIFIPGSAGDDKPANDALFYQGNFVGTEQIRGTYRGKEVAVSLYLDNYFEDFSAMGKQNGWDGLWGLELKFKRFRPINNIVLEYLQTTNQSGPLHGLHEPEEGPVHKTGGSDNYYNNGLYPGWAHWGMANGNPLLRSPIYNENGTLSFKYNRVKAVHLGWSGEISDEWEYMAKLTMNRTWGTHGAPTLDILENFSAYAAFQYRPAKLKTWAFHASLGLDTGDIYGDNFGFQLKVRKTF</sequence>
<organism evidence="2 3">
    <name type="scientific">Mediterranea massiliensis</name>
    <dbReference type="NCBI Taxonomy" id="1841865"/>
    <lineage>
        <taxon>Bacteria</taxon>
        <taxon>Pseudomonadati</taxon>
        <taxon>Bacteroidota</taxon>
        <taxon>Bacteroidia</taxon>
        <taxon>Bacteroidales</taxon>
        <taxon>Bacteroidaceae</taxon>
        <taxon>Mediterranea</taxon>
    </lineage>
</organism>
<feature type="signal peptide" evidence="1">
    <location>
        <begin position="1"/>
        <end position="20"/>
    </location>
</feature>
<accession>A0A921HX53</accession>
<keyword evidence="1" id="KW-0732">Signal</keyword>
<gene>
    <name evidence="2" type="ORF">K8W02_09645</name>
</gene>
<comment type="caution">
    <text evidence="2">The sequence shown here is derived from an EMBL/GenBank/DDBJ whole genome shotgun (WGS) entry which is preliminary data.</text>
</comment>
<dbReference type="Gene3D" id="2.40.160.130">
    <property type="entry name" value="Capsule assembly protein Wzi"/>
    <property type="match status" value="1"/>
</dbReference>
<evidence type="ECO:0000313" key="3">
    <source>
        <dbReference type="Proteomes" id="UP000717835"/>
    </source>
</evidence>
<dbReference type="InterPro" id="IPR038636">
    <property type="entry name" value="Wzi_sf"/>
</dbReference>
<protein>
    <submittedName>
        <fullName evidence="2">Capsule assembly Wzi family protein</fullName>
    </submittedName>
</protein>
<evidence type="ECO:0000313" key="2">
    <source>
        <dbReference type="EMBL" id="HJF92629.1"/>
    </source>
</evidence>
<proteinExistence type="predicted"/>
<dbReference type="AlphaFoldDB" id="A0A921HX53"/>